<reference evidence="1 2" key="1">
    <citation type="submission" date="2015-09" db="EMBL/GenBank/DDBJ databases">
        <authorList>
            <person name="Jackson K.R."/>
            <person name="Lunt B.L."/>
            <person name="Fisher J.N.B."/>
            <person name="Gardner A.V."/>
            <person name="Bailey M.E."/>
            <person name="Deus L.M."/>
            <person name="Earl A.S."/>
            <person name="Gibby P.D."/>
            <person name="Hartmann K.A."/>
            <person name="Liu J.E."/>
            <person name="Manci A.M."/>
            <person name="Nielsen D.A."/>
            <person name="Solomon M.B."/>
            <person name="Breakwell D.P."/>
            <person name="Burnett S.H."/>
            <person name="Grose J.H."/>
        </authorList>
    </citation>
    <scope>NUCLEOTIDE SEQUENCE [LARGE SCALE GENOMIC DNA]</scope>
    <source>
        <strain evidence="1 2">S613</strain>
    </source>
</reference>
<accession>A0A0P8X3G7</accession>
<organism evidence="1 2">
    <name type="scientific">Pseudomonas fluorescens</name>
    <dbReference type="NCBI Taxonomy" id="294"/>
    <lineage>
        <taxon>Bacteria</taxon>
        <taxon>Pseudomonadati</taxon>
        <taxon>Pseudomonadota</taxon>
        <taxon>Gammaproteobacteria</taxon>
        <taxon>Pseudomonadales</taxon>
        <taxon>Pseudomonadaceae</taxon>
        <taxon>Pseudomonas</taxon>
    </lineage>
</organism>
<gene>
    <name evidence="1" type="ORF">AN403_4142</name>
</gene>
<proteinExistence type="predicted"/>
<dbReference type="EMBL" id="LJXB01000068">
    <property type="protein sequence ID" value="KPU60509.1"/>
    <property type="molecule type" value="Genomic_DNA"/>
</dbReference>
<protein>
    <submittedName>
        <fullName evidence="1">Uncharacterized protein</fullName>
    </submittedName>
</protein>
<dbReference type="Proteomes" id="UP000050349">
    <property type="component" value="Unassembled WGS sequence"/>
</dbReference>
<evidence type="ECO:0000313" key="1">
    <source>
        <dbReference type="EMBL" id="KPU60509.1"/>
    </source>
</evidence>
<evidence type="ECO:0000313" key="2">
    <source>
        <dbReference type="Proteomes" id="UP000050349"/>
    </source>
</evidence>
<sequence length="213" mass="24125">MAPAGVIKKESAWRCFPFLEYFSEMPASDFIARQLLVDIGNTSAIFRRLDHQRIVFQNERPCDGQTYRLAVRLILPGVKFATGKTPGNARMVEQVAGGVRDPLRGQICIRSNGHERLRCANWDCDHVAGQAFTKADTCVKSAVHDIGQSIIGDQVQLNTWIPGHEGREHSRKHDTSRRTRHVEAKFSSGHFPHRGQLRQYIGNLVQGWNQLRQ</sequence>
<name>A0A0P8X3G7_PSEFL</name>
<comment type="caution">
    <text evidence="1">The sequence shown here is derived from an EMBL/GenBank/DDBJ whole genome shotgun (WGS) entry which is preliminary data.</text>
</comment>
<dbReference type="AlphaFoldDB" id="A0A0P8X3G7"/>